<gene>
    <name evidence="5" type="ORF">KUDE01_019216</name>
</gene>
<dbReference type="GO" id="GO:0003677">
    <property type="term" value="F:DNA binding"/>
    <property type="evidence" value="ECO:0007669"/>
    <property type="project" value="InterPro"/>
</dbReference>
<dbReference type="Proteomes" id="UP001228049">
    <property type="component" value="Unassembled WGS sequence"/>
</dbReference>
<name>A0AAD9C3K0_DISEL</name>
<feature type="domain" description="BESS" evidence="4">
    <location>
        <begin position="205"/>
        <end position="244"/>
    </location>
</feature>
<evidence type="ECO:0000313" key="6">
    <source>
        <dbReference type="Proteomes" id="UP001228049"/>
    </source>
</evidence>
<evidence type="ECO:0000256" key="1">
    <source>
        <dbReference type="PROSITE-ProRule" id="PRU00371"/>
    </source>
</evidence>
<sequence>MDEERFIIEVEKHTILYDITHQYYKDNVRKDKAWCLVGGVIGVEVDVCKAKWKSLRDAFVKTRKKSIPSGSAGGSQKAWKYSDIMSFVLPYIQQRSSLGDPSQLEEIERASTPGAASGSSGPPTPTPPTPPPTTAALPPTAPPPLVPTTSAERRPSRSRSPQGSTPVAAAQRSTKRRPQSTDISEQLMSLLQEPPATPHMPDSQLEESYYFALSLVPMLQRLDIDRRHRAKIAILNTFHSLATESTQPQEHWQPIVHPPTSQHSTHTSRPVALRPTAPQPPQAQSTGPFKNMLFSSSGSAWQDGSQYEDL</sequence>
<dbReference type="InterPro" id="IPR039353">
    <property type="entry name" value="TF_Adf1"/>
</dbReference>
<dbReference type="EMBL" id="JASDAP010000011">
    <property type="protein sequence ID" value="KAK1893754.1"/>
    <property type="molecule type" value="Genomic_DNA"/>
</dbReference>
<evidence type="ECO:0000259" key="4">
    <source>
        <dbReference type="PROSITE" id="PS51031"/>
    </source>
</evidence>
<dbReference type="SMART" id="SM00595">
    <property type="entry name" value="MADF"/>
    <property type="match status" value="1"/>
</dbReference>
<dbReference type="PANTHER" id="PTHR12243:SF60">
    <property type="entry name" value="SI:CH211-15D5.12-RELATED"/>
    <property type="match status" value="1"/>
</dbReference>
<feature type="compositionally biased region" description="Low complexity" evidence="2">
    <location>
        <begin position="110"/>
        <end position="121"/>
    </location>
</feature>
<evidence type="ECO:0000256" key="2">
    <source>
        <dbReference type="SAM" id="MobiDB-lite"/>
    </source>
</evidence>
<accession>A0AAD9C3K0</accession>
<dbReference type="PANTHER" id="PTHR12243">
    <property type="entry name" value="MADF DOMAIN TRANSCRIPTION FACTOR"/>
    <property type="match status" value="1"/>
</dbReference>
<comment type="subcellular location">
    <subcellularLocation>
        <location evidence="1">Nucleus</location>
    </subcellularLocation>
</comment>
<feature type="domain" description="MADF" evidence="3">
    <location>
        <begin position="5"/>
        <end position="93"/>
    </location>
</feature>
<evidence type="ECO:0000313" key="5">
    <source>
        <dbReference type="EMBL" id="KAK1893754.1"/>
    </source>
</evidence>
<organism evidence="5 6">
    <name type="scientific">Dissostichus eleginoides</name>
    <name type="common">Patagonian toothfish</name>
    <name type="synonym">Dissostichus amissus</name>
    <dbReference type="NCBI Taxonomy" id="100907"/>
    <lineage>
        <taxon>Eukaryota</taxon>
        <taxon>Metazoa</taxon>
        <taxon>Chordata</taxon>
        <taxon>Craniata</taxon>
        <taxon>Vertebrata</taxon>
        <taxon>Euteleostomi</taxon>
        <taxon>Actinopterygii</taxon>
        <taxon>Neopterygii</taxon>
        <taxon>Teleostei</taxon>
        <taxon>Neoteleostei</taxon>
        <taxon>Acanthomorphata</taxon>
        <taxon>Eupercaria</taxon>
        <taxon>Perciformes</taxon>
        <taxon>Notothenioidei</taxon>
        <taxon>Nototheniidae</taxon>
        <taxon>Dissostichus</taxon>
    </lineage>
</organism>
<feature type="compositionally biased region" description="Polar residues" evidence="2">
    <location>
        <begin position="259"/>
        <end position="268"/>
    </location>
</feature>
<feature type="region of interest" description="Disordered" evidence="2">
    <location>
        <begin position="99"/>
        <end position="182"/>
    </location>
</feature>
<dbReference type="AlphaFoldDB" id="A0AAD9C3K0"/>
<dbReference type="Pfam" id="PF10545">
    <property type="entry name" value="MADF_DNA_bdg"/>
    <property type="match status" value="1"/>
</dbReference>
<comment type="caution">
    <text evidence="5">The sequence shown here is derived from an EMBL/GenBank/DDBJ whole genome shotgun (WGS) entry which is preliminary data.</text>
</comment>
<dbReference type="PROSITE" id="PS51031">
    <property type="entry name" value="BESS"/>
    <property type="match status" value="1"/>
</dbReference>
<protein>
    <submittedName>
        <fullName evidence="5">Transcription factor Adf-1</fullName>
    </submittedName>
</protein>
<dbReference type="InterPro" id="IPR006578">
    <property type="entry name" value="MADF-dom"/>
</dbReference>
<reference evidence="5" key="1">
    <citation type="submission" date="2023-04" db="EMBL/GenBank/DDBJ databases">
        <title>Chromosome-level genome of Chaenocephalus aceratus.</title>
        <authorList>
            <person name="Park H."/>
        </authorList>
    </citation>
    <scope>NUCLEOTIDE SEQUENCE</scope>
    <source>
        <strain evidence="5">DE</strain>
        <tissue evidence="5">Muscle</tissue>
    </source>
</reference>
<evidence type="ECO:0000259" key="3">
    <source>
        <dbReference type="PROSITE" id="PS51029"/>
    </source>
</evidence>
<dbReference type="GO" id="GO:0005634">
    <property type="term" value="C:nucleus"/>
    <property type="evidence" value="ECO:0007669"/>
    <property type="project" value="UniProtKB-SubCell"/>
</dbReference>
<feature type="compositionally biased region" description="Pro residues" evidence="2">
    <location>
        <begin position="122"/>
        <end position="146"/>
    </location>
</feature>
<dbReference type="PROSITE" id="PS51029">
    <property type="entry name" value="MADF"/>
    <property type="match status" value="1"/>
</dbReference>
<feature type="region of interest" description="Disordered" evidence="2">
    <location>
        <begin position="244"/>
        <end position="310"/>
    </location>
</feature>
<dbReference type="GO" id="GO:0006357">
    <property type="term" value="P:regulation of transcription by RNA polymerase II"/>
    <property type="evidence" value="ECO:0007669"/>
    <property type="project" value="TreeGrafter"/>
</dbReference>
<keyword evidence="6" id="KW-1185">Reference proteome</keyword>
<keyword evidence="1" id="KW-0539">Nucleus</keyword>
<feature type="compositionally biased region" description="Polar residues" evidence="2">
    <location>
        <begin position="285"/>
        <end position="310"/>
    </location>
</feature>
<dbReference type="InterPro" id="IPR004210">
    <property type="entry name" value="BESS_motif"/>
</dbReference>
<dbReference type="GO" id="GO:0005667">
    <property type="term" value="C:transcription regulator complex"/>
    <property type="evidence" value="ECO:0007669"/>
    <property type="project" value="TreeGrafter"/>
</dbReference>
<proteinExistence type="predicted"/>